<keyword evidence="12" id="KW-1185">Reference proteome</keyword>
<sequence>MHNVKRVHQSQAATQAKKERERSKITEYLALTNDVISRKKTNDWSKDAFDQTQRLLQLNPEFYTIWNYRRNIMLNGIFSQSTSEEINNLLSDELSMTMAALKAHPKVYWVWNHRRWCLENVPDGPVVNGQPSLQWRKTNWDRELAVVEKMLNADARNFLAWNYRRYVMASMPVQKPGIVELAYTTRKISASFSNFSAWHQRSKVFSSLWNTGQLDPVQSREEEFDLVHNALFTDPDDQSAWIYHRWLIGSGENQEQLRQEIAVIEELLAEQPDSKWCMESLVHYNRLLLKGGCSNSDELEQKCLDFLQKLKKIDSPRKSRYQEISAQIWGQADPQAV</sequence>
<evidence type="ECO:0000256" key="5">
    <source>
        <dbReference type="ARBA" id="ARBA00022679"/>
    </source>
</evidence>
<evidence type="ECO:0000313" key="11">
    <source>
        <dbReference type="EMBL" id="KIK98819.1"/>
    </source>
</evidence>
<comment type="catalytic activity">
    <reaction evidence="8 9">
        <text>geranylgeranyl diphosphate + L-cysteinyl-[protein] = S-geranylgeranyl-L-cysteinyl-[protein] + diphosphate</text>
        <dbReference type="Rhea" id="RHEA:21240"/>
        <dbReference type="Rhea" id="RHEA-COMP:10131"/>
        <dbReference type="Rhea" id="RHEA-COMP:11537"/>
        <dbReference type="ChEBI" id="CHEBI:29950"/>
        <dbReference type="ChEBI" id="CHEBI:33019"/>
        <dbReference type="ChEBI" id="CHEBI:57533"/>
        <dbReference type="ChEBI" id="CHEBI:86021"/>
        <dbReference type="EC" id="2.5.1.60"/>
    </reaction>
</comment>
<proteinExistence type="inferred from homology"/>
<feature type="region of interest" description="Disordered" evidence="10">
    <location>
        <begin position="1"/>
        <end position="20"/>
    </location>
</feature>
<evidence type="ECO:0000256" key="10">
    <source>
        <dbReference type="SAM" id="MobiDB-lite"/>
    </source>
</evidence>
<dbReference type="EC" id="2.5.1.60" evidence="2 9"/>
<dbReference type="FunCoup" id="A0A0D0E8U8">
    <property type="interactions" value="66"/>
</dbReference>
<evidence type="ECO:0000256" key="2">
    <source>
        <dbReference type="ARBA" id="ARBA00012656"/>
    </source>
</evidence>
<dbReference type="STRING" id="930991.A0A0D0E8U8"/>
<evidence type="ECO:0000256" key="7">
    <source>
        <dbReference type="ARBA" id="ARBA00031267"/>
    </source>
</evidence>
<evidence type="ECO:0000256" key="3">
    <source>
        <dbReference type="ARBA" id="ARBA00014772"/>
    </source>
</evidence>
<comment type="function">
    <text evidence="9">Catalyzes the transfer of a geranyl-geranyl moiety from geranyl-geranyl pyrophosphate to cysteines occuring in specific C-terminal amino acid sequences.</text>
</comment>
<evidence type="ECO:0000256" key="9">
    <source>
        <dbReference type="RuleBase" id="RU367120"/>
    </source>
</evidence>
<reference evidence="12" key="2">
    <citation type="submission" date="2015-01" db="EMBL/GenBank/DDBJ databases">
        <title>Evolutionary Origins and Diversification of the Mycorrhizal Mutualists.</title>
        <authorList>
            <consortium name="DOE Joint Genome Institute"/>
            <consortium name="Mycorrhizal Genomics Consortium"/>
            <person name="Kohler A."/>
            <person name="Kuo A."/>
            <person name="Nagy L.G."/>
            <person name="Floudas D."/>
            <person name="Copeland A."/>
            <person name="Barry K.W."/>
            <person name="Cichocki N."/>
            <person name="Veneault-Fourrey C."/>
            <person name="LaButti K."/>
            <person name="Lindquist E.A."/>
            <person name="Lipzen A."/>
            <person name="Lundell T."/>
            <person name="Morin E."/>
            <person name="Murat C."/>
            <person name="Riley R."/>
            <person name="Ohm R."/>
            <person name="Sun H."/>
            <person name="Tunlid A."/>
            <person name="Henrissat B."/>
            <person name="Grigoriev I.V."/>
            <person name="Hibbett D.S."/>
            <person name="Martin F."/>
        </authorList>
    </citation>
    <scope>NUCLEOTIDE SEQUENCE [LARGE SCALE GENOMIC DNA]</scope>
    <source>
        <strain evidence="12">Ve08.2h10</strain>
    </source>
</reference>
<dbReference type="Pfam" id="PF01239">
    <property type="entry name" value="PPTA"/>
    <property type="match status" value="5"/>
</dbReference>
<dbReference type="PANTHER" id="PTHR11129:SF2">
    <property type="entry name" value="GERANYLGERANYL TRANSFERASE TYPE-2 SUBUNIT ALPHA"/>
    <property type="match status" value="1"/>
</dbReference>
<dbReference type="GO" id="GO:0097354">
    <property type="term" value="P:prenylation"/>
    <property type="evidence" value="ECO:0007669"/>
    <property type="project" value="UniProtKB-UniRule"/>
</dbReference>
<organism evidence="11 12">
    <name type="scientific">Paxillus rubicundulus Ve08.2h10</name>
    <dbReference type="NCBI Taxonomy" id="930991"/>
    <lineage>
        <taxon>Eukaryota</taxon>
        <taxon>Fungi</taxon>
        <taxon>Dikarya</taxon>
        <taxon>Basidiomycota</taxon>
        <taxon>Agaricomycotina</taxon>
        <taxon>Agaricomycetes</taxon>
        <taxon>Agaricomycetidae</taxon>
        <taxon>Boletales</taxon>
        <taxon>Paxilineae</taxon>
        <taxon>Paxillaceae</taxon>
        <taxon>Paxillus</taxon>
    </lineage>
</organism>
<dbReference type="InParanoid" id="A0A0D0E8U8"/>
<dbReference type="GO" id="GO:0005968">
    <property type="term" value="C:Rab-protein geranylgeranyltransferase complex"/>
    <property type="evidence" value="ECO:0007669"/>
    <property type="project" value="TreeGrafter"/>
</dbReference>
<dbReference type="HOGENOM" id="CLU_031996_1_0_1"/>
<evidence type="ECO:0000256" key="8">
    <source>
        <dbReference type="ARBA" id="ARBA00047658"/>
    </source>
</evidence>
<dbReference type="FunFam" id="1.25.40.120:FF:000035">
    <property type="entry name" value="Geranylgeranyl transferase type-2 subunit alpha"/>
    <property type="match status" value="1"/>
</dbReference>
<reference evidence="11 12" key="1">
    <citation type="submission" date="2014-04" db="EMBL/GenBank/DDBJ databases">
        <authorList>
            <consortium name="DOE Joint Genome Institute"/>
            <person name="Kuo A."/>
            <person name="Kohler A."/>
            <person name="Jargeat P."/>
            <person name="Nagy L.G."/>
            <person name="Floudas D."/>
            <person name="Copeland A."/>
            <person name="Barry K.W."/>
            <person name="Cichocki N."/>
            <person name="Veneault-Fourrey C."/>
            <person name="LaButti K."/>
            <person name="Lindquist E.A."/>
            <person name="Lipzen A."/>
            <person name="Lundell T."/>
            <person name="Morin E."/>
            <person name="Murat C."/>
            <person name="Sun H."/>
            <person name="Tunlid A."/>
            <person name="Henrissat B."/>
            <person name="Grigoriev I.V."/>
            <person name="Hibbett D.S."/>
            <person name="Martin F."/>
            <person name="Nordberg H.P."/>
            <person name="Cantor M.N."/>
            <person name="Hua S.X."/>
        </authorList>
    </citation>
    <scope>NUCLEOTIDE SEQUENCE [LARGE SCALE GENOMIC DNA]</scope>
    <source>
        <strain evidence="11 12">Ve08.2h10</strain>
    </source>
</reference>
<dbReference type="EMBL" id="KN824879">
    <property type="protein sequence ID" value="KIK98819.1"/>
    <property type="molecule type" value="Genomic_DNA"/>
</dbReference>
<dbReference type="PROSITE" id="PS51147">
    <property type="entry name" value="PFTA"/>
    <property type="match status" value="4"/>
</dbReference>
<dbReference type="GO" id="GO:0004663">
    <property type="term" value="F:Rab geranylgeranyltransferase activity"/>
    <property type="evidence" value="ECO:0007669"/>
    <property type="project" value="UniProtKB-UniRule"/>
</dbReference>
<protein>
    <recommendedName>
        <fullName evidence="3 9">Geranylgeranyl transferase type-2 subunit alpha</fullName>
        <ecNumber evidence="2 9">2.5.1.60</ecNumber>
    </recommendedName>
    <alternativeName>
        <fullName evidence="7 9">Geranylgeranyl transferase type II subunit alpha</fullName>
    </alternativeName>
</protein>
<name>A0A0D0E8U8_9AGAM</name>
<accession>A0A0D0E8U8</accession>
<keyword evidence="5 9" id="KW-0808">Transferase</keyword>
<dbReference type="PANTHER" id="PTHR11129">
    <property type="entry name" value="PROTEIN FARNESYLTRANSFERASE ALPHA SUBUNIT/RAB GERANYLGERANYL TRANSFERASE ALPHA SUBUNIT"/>
    <property type="match status" value="1"/>
</dbReference>
<dbReference type="OrthoDB" id="1658at2759"/>
<evidence type="ECO:0000256" key="6">
    <source>
        <dbReference type="ARBA" id="ARBA00022737"/>
    </source>
</evidence>
<dbReference type="Proteomes" id="UP000054538">
    <property type="component" value="Unassembled WGS sequence"/>
</dbReference>
<dbReference type="SUPFAM" id="SSF48439">
    <property type="entry name" value="Protein prenylyltransferase"/>
    <property type="match status" value="1"/>
</dbReference>
<keyword evidence="6" id="KW-0677">Repeat</keyword>
<dbReference type="InterPro" id="IPR002088">
    <property type="entry name" value="Prenyl_trans_a"/>
</dbReference>
<gene>
    <name evidence="11" type="ORF">PAXRUDRAFT_823422</name>
</gene>
<evidence type="ECO:0000313" key="12">
    <source>
        <dbReference type="Proteomes" id="UP000054538"/>
    </source>
</evidence>
<evidence type="ECO:0000256" key="4">
    <source>
        <dbReference type="ARBA" id="ARBA00022602"/>
    </source>
</evidence>
<keyword evidence="4 9" id="KW-0637">Prenyltransferase</keyword>
<evidence type="ECO:0000256" key="1">
    <source>
        <dbReference type="ARBA" id="ARBA00006734"/>
    </source>
</evidence>
<dbReference type="Gene3D" id="1.25.40.120">
    <property type="entry name" value="Protein prenylyltransferase"/>
    <property type="match status" value="1"/>
</dbReference>
<comment type="similarity">
    <text evidence="1 9">Belongs to the protein prenyltransferase subunit alpha family.</text>
</comment>
<dbReference type="AlphaFoldDB" id="A0A0D0E8U8"/>